<reference evidence="3" key="1">
    <citation type="journal article" date="2019" name="Int. J. Syst. Evol. Microbiol.">
        <title>The Global Catalogue of Microorganisms (GCM) 10K type strain sequencing project: providing services to taxonomists for standard genome sequencing and annotation.</title>
        <authorList>
            <consortium name="The Broad Institute Genomics Platform"/>
            <consortium name="The Broad Institute Genome Sequencing Center for Infectious Disease"/>
            <person name="Wu L."/>
            <person name="Ma J."/>
        </authorList>
    </citation>
    <scope>NUCLEOTIDE SEQUENCE [LARGE SCALE GENOMIC DNA]</scope>
    <source>
        <strain evidence="3">JCM 6923</strain>
    </source>
</reference>
<sequence>MGGRDLAVAGVADRTPPPGLAREVFVDVPLVVAAVPEHPLVAAHPDGDAVSPAAPEGHRLIGLPRGAGMRTVLERLCAGAGFRPQVVFEAATPDALARLAARGLGVAVLPGPDPRTGLRALLLPPTRAPAPARPSSGGPGGR</sequence>
<feature type="domain" description="LysR substrate-binding" evidence="1">
    <location>
        <begin position="5"/>
        <end position="126"/>
    </location>
</feature>
<protein>
    <recommendedName>
        <fullName evidence="1">LysR substrate-binding domain-containing protein</fullName>
    </recommendedName>
</protein>
<evidence type="ECO:0000313" key="2">
    <source>
        <dbReference type="EMBL" id="GAA2477028.1"/>
    </source>
</evidence>
<accession>A0ABP5YB87</accession>
<dbReference type="RefSeq" id="WP_346075222.1">
    <property type="nucleotide sequence ID" value="NZ_BAAATL010000009.1"/>
</dbReference>
<dbReference type="Gene3D" id="3.40.190.290">
    <property type="match status" value="1"/>
</dbReference>
<gene>
    <name evidence="2" type="ORF">GCM10010422_20840</name>
</gene>
<dbReference type="SUPFAM" id="SSF53850">
    <property type="entry name" value="Periplasmic binding protein-like II"/>
    <property type="match status" value="1"/>
</dbReference>
<dbReference type="PANTHER" id="PTHR30419">
    <property type="entry name" value="HTH-TYPE TRANSCRIPTIONAL REGULATOR YBHD"/>
    <property type="match status" value="1"/>
</dbReference>
<organism evidence="2 3">
    <name type="scientific">Streptomyces graminearus</name>
    <dbReference type="NCBI Taxonomy" id="284030"/>
    <lineage>
        <taxon>Bacteria</taxon>
        <taxon>Bacillati</taxon>
        <taxon>Actinomycetota</taxon>
        <taxon>Actinomycetes</taxon>
        <taxon>Kitasatosporales</taxon>
        <taxon>Streptomycetaceae</taxon>
        <taxon>Streptomyces</taxon>
    </lineage>
</organism>
<dbReference type="InterPro" id="IPR005119">
    <property type="entry name" value="LysR_subst-bd"/>
</dbReference>
<keyword evidence="3" id="KW-1185">Reference proteome</keyword>
<comment type="caution">
    <text evidence="2">The sequence shown here is derived from an EMBL/GenBank/DDBJ whole genome shotgun (WGS) entry which is preliminary data.</text>
</comment>
<dbReference type="InterPro" id="IPR050950">
    <property type="entry name" value="HTH-type_LysR_regulators"/>
</dbReference>
<dbReference type="CDD" id="cd05466">
    <property type="entry name" value="PBP2_LTTR_substrate"/>
    <property type="match status" value="1"/>
</dbReference>
<dbReference type="Pfam" id="PF03466">
    <property type="entry name" value="LysR_substrate"/>
    <property type="match status" value="1"/>
</dbReference>
<dbReference type="EMBL" id="BAAATL010000009">
    <property type="protein sequence ID" value="GAA2477028.1"/>
    <property type="molecule type" value="Genomic_DNA"/>
</dbReference>
<name>A0ABP5YB87_9ACTN</name>
<dbReference type="Proteomes" id="UP001501721">
    <property type="component" value="Unassembled WGS sequence"/>
</dbReference>
<evidence type="ECO:0000259" key="1">
    <source>
        <dbReference type="Pfam" id="PF03466"/>
    </source>
</evidence>
<proteinExistence type="predicted"/>
<evidence type="ECO:0000313" key="3">
    <source>
        <dbReference type="Proteomes" id="UP001501721"/>
    </source>
</evidence>